<evidence type="ECO:0000256" key="4">
    <source>
        <dbReference type="ARBA" id="ARBA00022643"/>
    </source>
</evidence>
<protein>
    <submittedName>
        <fullName evidence="8">Dihydropteridine reductase</fullName>
    </submittedName>
</protein>
<dbReference type="NCBIfam" id="NF008275">
    <property type="entry name" value="PRK11053.1"/>
    <property type="match status" value="1"/>
</dbReference>
<keyword evidence="6" id="KW-0560">Oxidoreductase</keyword>
<dbReference type="AlphaFoldDB" id="A0A495RE18"/>
<dbReference type="InterPro" id="IPR000415">
    <property type="entry name" value="Nitroreductase-like"/>
</dbReference>
<dbReference type="SUPFAM" id="SSF55469">
    <property type="entry name" value="FMN-dependent nitroreductase-like"/>
    <property type="match status" value="1"/>
</dbReference>
<dbReference type="PANTHER" id="PTHR43673">
    <property type="entry name" value="NAD(P)H NITROREDUCTASE YDGI-RELATED"/>
    <property type="match status" value="1"/>
</dbReference>
<evidence type="ECO:0000256" key="6">
    <source>
        <dbReference type="ARBA" id="ARBA00023002"/>
    </source>
</evidence>
<comment type="similarity">
    <text evidence="2">Belongs to the nitroreductase family.</text>
</comment>
<dbReference type="InterPro" id="IPR029479">
    <property type="entry name" value="Nitroreductase"/>
</dbReference>
<name>A0A495RE18_9GAMM</name>
<evidence type="ECO:0000256" key="3">
    <source>
        <dbReference type="ARBA" id="ARBA00022630"/>
    </source>
</evidence>
<evidence type="ECO:0000256" key="1">
    <source>
        <dbReference type="ARBA" id="ARBA00001917"/>
    </source>
</evidence>
<dbReference type="Gene3D" id="3.40.109.10">
    <property type="entry name" value="NADH Oxidase"/>
    <property type="match status" value="1"/>
</dbReference>
<comment type="cofactor">
    <cofactor evidence="1">
        <name>FMN</name>
        <dbReference type="ChEBI" id="CHEBI:58210"/>
    </cofactor>
</comment>
<evidence type="ECO:0000256" key="5">
    <source>
        <dbReference type="ARBA" id="ARBA00022857"/>
    </source>
</evidence>
<evidence type="ECO:0000256" key="2">
    <source>
        <dbReference type="ARBA" id="ARBA00007118"/>
    </source>
</evidence>
<dbReference type="Pfam" id="PF00881">
    <property type="entry name" value="Nitroreductase"/>
    <property type="match status" value="1"/>
</dbReference>
<dbReference type="EMBL" id="RBWY01000003">
    <property type="protein sequence ID" value="RKS85168.1"/>
    <property type="molecule type" value="Genomic_DNA"/>
</dbReference>
<sequence>MNVADISKKRYTTKHYDKSKTIPAEQIEQLLTVLKNSPSSVNSQPWHFFIADNDAAKAKILPAILEFNQSRVTDSSHTIIFAVRTPLDEAHLHNLLQQEDKDGRFPSADLKSAQDNGRHFFVKQNSATPQTQFEWESRQAYIALGQLLFAAASLGIDSTAIEGYDAVKMDEILGLSAKGFKSIVIATLGYRAADDGNAHRPKSRLPDEQLFTRL</sequence>
<keyword evidence="4" id="KW-0288">FMN</keyword>
<comment type="caution">
    <text evidence="8">The sequence shown here is derived from an EMBL/GenBank/DDBJ whole genome shotgun (WGS) entry which is preliminary data.</text>
</comment>
<keyword evidence="5" id="KW-0521">NADP</keyword>
<keyword evidence="9" id="KW-1185">Reference proteome</keyword>
<feature type="domain" description="Nitroreductase" evidence="7">
    <location>
        <begin position="8"/>
        <end position="190"/>
    </location>
</feature>
<accession>A0A495RE18</accession>
<dbReference type="OrthoDB" id="9809288at2"/>
<gene>
    <name evidence="8" type="ORF">DES39_1677</name>
</gene>
<evidence type="ECO:0000313" key="8">
    <source>
        <dbReference type="EMBL" id="RKS85168.1"/>
    </source>
</evidence>
<keyword evidence="3" id="KW-0285">Flavoprotein</keyword>
<evidence type="ECO:0000313" key="9">
    <source>
        <dbReference type="Proteomes" id="UP000278542"/>
    </source>
</evidence>
<dbReference type="RefSeq" id="WP_121145323.1">
    <property type="nucleotide sequence ID" value="NZ_RBWY01000003.1"/>
</dbReference>
<dbReference type="PANTHER" id="PTHR43673:SF2">
    <property type="entry name" value="NITROREDUCTASE"/>
    <property type="match status" value="1"/>
</dbReference>
<proteinExistence type="inferred from homology"/>
<dbReference type="Proteomes" id="UP000278542">
    <property type="component" value="Unassembled WGS sequence"/>
</dbReference>
<dbReference type="CDD" id="cd02149">
    <property type="entry name" value="NfsB-like"/>
    <property type="match status" value="1"/>
</dbReference>
<reference evidence="8 9" key="1">
    <citation type="submission" date="2018-10" db="EMBL/GenBank/DDBJ databases">
        <title>Genomic Encyclopedia of Type Strains, Phase IV (KMG-IV): sequencing the most valuable type-strain genomes for metagenomic binning, comparative biology and taxonomic classification.</title>
        <authorList>
            <person name="Goeker M."/>
        </authorList>
    </citation>
    <scope>NUCLEOTIDE SEQUENCE [LARGE SCALE GENOMIC DNA]</scope>
    <source>
        <strain evidence="8 9">DSM 22228</strain>
    </source>
</reference>
<evidence type="ECO:0000259" key="7">
    <source>
        <dbReference type="Pfam" id="PF00881"/>
    </source>
</evidence>
<organism evidence="8 9">
    <name type="scientific">Orbus hercynius</name>
    <dbReference type="NCBI Taxonomy" id="593135"/>
    <lineage>
        <taxon>Bacteria</taxon>
        <taxon>Pseudomonadati</taxon>
        <taxon>Pseudomonadota</taxon>
        <taxon>Gammaproteobacteria</taxon>
        <taxon>Orbales</taxon>
        <taxon>Orbaceae</taxon>
        <taxon>Orbus</taxon>
    </lineage>
</organism>
<dbReference type="InterPro" id="IPR033878">
    <property type="entry name" value="NfsB-like"/>
</dbReference>
<dbReference type="GO" id="GO:0016491">
    <property type="term" value="F:oxidoreductase activity"/>
    <property type="evidence" value="ECO:0007669"/>
    <property type="project" value="UniProtKB-KW"/>
</dbReference>